<protein>
    <submittedName>
        <fullName evidence="7">Phosphoglucomutase/phosphomannomutase, alpha/beta/alpha domain II</fullName>
    </submittedName>
</protein>
<sequence>MVDCGNGTAGFFAEQLMRVFGVDFTQLYCDPDPAFPHHQPDPVKTANLVDLRRVVLEQGADLGVAYNGDADRIEMEL</sequence>
<dbReference type="STRING" id="39060.SAMN05660706_112102"/>
<proteinExistence type="predicted"/>
<accession>A0A1I6DK62</accession>
<dbReference type="InterPro" id="IPR005845">
    <property type="entry name" value="A-D-PHexomutase_a/b/a-II"/>
</dbReference>
<evidence type="ECO:0000259" key="6">
    <source>
        <dbReference type="Pfam" id="PF02879"/>
    </source>
</evidence>
<dbReference type="PANTHER" id="PTHR43771">
    <property type="entry name" value="PHOSPHOMANNOMUTASE"/>
    <property type="match status" value="1"/>
</dbReference>
<dbReference type="AlphaFoldDB" id="A0A1I6DK62"/>
<evidence type="ECO:0000256" key="2">
    <source>
        <dbReference type="ARBA" id="ARBA00022553"/>
    </source>
</evidence>
<keyword evidence="2" id="KW-0597">Phosphoprotein</keyword>
<evidence type="ECO:0000313" key="7">
    <source>
        <dbReference type="EMBL" id="SFR05819.1"/>
    </source>
</evidence>
<dbReference type="InterPro" id="IPR016055">
    <property type="entry name" value="A-D-PHexomutase_a/b/a-I/II/III"/>
</dbReference>
<evidence type="ECO:0000256" key="1">
    <source>
        <dbReference type="ARBA" id="ARBA00001946"/>
    </source>
</evidence>
<dbReference type="GO" id="GO:0016868">
    <property type="term" value="F:intramolecular phosphotransferase activity"/>
    <property type="evidence" value="ECO:0007669"/>
    <property type="project" value="InterPro"/>
</dbReference>
<dbReference type="Proteomes" id="UP000199584">
    <property type="component" value="Unassembled WGS sequence"/>
</dbReference>
<keyword evidence="8" id="KW-1185">Reference proteome</keyword>
<comment type="cofactor">
    <cofactor evidence="1">
        <name>Mg(2+)</name>
        <dbReference type="ChEBI" id="CHEBI:18420"/>
    </cofactor>
</comment>
<evidence type="ECO:0000256" key="4">
    <source>
        <dbReference type="ARBA" id="ARBA00022842"/>
    </source>
</evidence>
<dbReference type="InterPro" id="IPR005841">
    <property type="entry name" value="Alpha-D-phosphohexomutase_SF"/>
</dbReference>
<dbReference type="SUPFAM" id="SSF53738">
    <property type="entry name" value="Phosphoglucomutase, first 3 domains"/>
    <property type="match status" value="1"/>
</dbReference>
<dbReference type="GO" id="GO:0005975">
    <property type="term" value="P:carbohydrate metabolic process"/>
    <property type="evidence" value="ECO:0007669"/>
    <property type="project" value="InterPro"/>
</dbReference>
<organism evidence="7 8">
    <name type="scientific">Desulfoscipio geothermicus DSM 3669</name>
    <dbReference type="NCBI Taxonomy" id="1121426"/>
    <lineage>
        <taxon>Bacteria</taxon>
        <taxon>Bacillati</taxon>
        <taxon>Bacillota</taxon>
        <taxon>Clostridia</taxon>
        <taxon>Eubacteriales</taxon>
        <taxon>Desulfallaceae</taxon>
        <taxon>Desulfoscipio</taxon>
    </lineage>
</organism>
<reference evidence="8" key="1">
    <citation type="submission" date="2016-10" db="EMBL/GenBank/DDBJ databases">
        <authorList>
            <person name="Varghese N."/>
            <person name="Submissions S."/>
        </authorList>
    </citation>
    <scope>NUCLEOTIDE SEQUENCE [LARGE SCALE GENOMIC DNA]</scope>
    <source>
        <strain evidence="8">DSM 3669</strain>
    </source>
</reference>
<evidence type="ECO:0000256" key="5">
    <source>
        <dbReference type="ARBA" id="ARBA00023235"/>
    </source>
</evidence>
<evidence type="ECO:0000313" key="8">
    <source>
        <dbReference type="Proteomes" id="UP000199584"/>
    </source>
</evidence>
<dbReference type="EMBL" id="FOYM01000012">
    <property type="protein sequence ID" value="SFR05819.1"/>
    <property type="molecule type" value="Genomic_DNA"/>
</dbReference>
<keyword evidence="3" id="KW-0479">Metal-binding</keyword>
<dbReference type="PANTHER" id="PTHR43771:SF2">
    <property type="entry name" value="PHOSPHOMANNOMUTASE_PHOSPHOGLUCOMUTASE"/>
    <property type="match status" value="1"/>
</dbReference>
<dbReference type="Pfam" id="PF02879">
    <property type="entry name" value="PGM_PMM_II"/>
    <property type="match status" value="1"/>
</dbReference>
<evidence type="ECO:0000256" key="3">
    <source>
        <dbReference type="ARBA" id="ARBA00022723"/>
    </source>
</evidence>
<keyword evidence="4" id="KW-0460">Magnesium</keyword>
<name>A0A1I6DK62_9FIRM</name>
<dbReference type="PRINTS" id="PR00509">
    <property type="entry name" value="PGMPMM"/>
</dbReference>
<gene>
    <name evidence="7" type="ORF">SAMN05660706_112102</name>
</gene>
<dbReference type="GO" id="GO:0046872">
    <property type="term" value="F:metal ion binding"/>
    <property type="evidence" value="ECO:0007669"/>
    <property type="project" value="UniProtKB-KW"/>
</dbReference>
<dbReference type="Gene3D" id="3.40.120.10">
    <property type="entry name" value="Alpha-D-Glucose-1,6-Bisphosphate, subunit A, domain 3"/>
    <property type="match status" value="1"/>
</dbReference>
<keyword evidence="5" id="KW-0413">Isomerase</keyword>
<feature type="domain" description="Alpha-D-phosphohexomutase alpha/beta/alpha" evidence="6">
    <location>
        <begin position="1"/>
        <end position="73"/>
    </location>
</feature>